<keyword evidence="1" id="KW-0805">Transcription regulation</keyword>
<dbReference type="Pfam" id="PF12833">
    <property type="entry name" value="HTH_18"/>
    <property type="match status" value="1"/>
</dbReference>
<evidence type="ECO:0000259" key="4">
    <source>
        <dbReference type="PROSITE" id="PS01124"/>
    </source>
</evidence>
<dbReference type="EMBL" id="VOHS01000052">
    <property type="protein sequence ID" value="TWV93660.1"/>
    <property type="molecule type" value="Genomic_DNA"/>
</dbReference>
<evidence type="ECO:0000256" key="3">
    <source>
        <dbReference type="ARBA" id="ARBA00023163"/>
    </source>
</evidence>
<dbReference type="RefSeq" id="WP_146307900.1">
    <property type="nucleotide sequence ID" value="NZ_VOHS01000052.1"/>
</dbReference>
<comment type="caution">
    <text evidence="5">The sequence shown here is derived from an EMBL/GenBank/DDBJ whole genome shotgun (WGS) entry which is preliminary data.</text>
</comment>
<dbReference type="InterPro" id="IPR009057">
    <property type="entry name" value="Homeodomain-like_sf"/>
</dbReference>
<sequence length="264" mass="30501">MQLSDGKFYGNTVRQTTLEHFCLTQTVYSAEVALPRHHHENPYFSLLLEGNYLEKTQGEETIIAGGHSIFRPFDHEHANIFDNKNGKCFNLELKSNISNQFSREMKDQRPIILQQSSLDLFLLYYRFLKDYPADTLDMLSFEIITALFEKEQLSRFGQTPWINTITARINDMPAEQHSVEHLAAIVNVHPVYMLRKFKEKTGLRLSEYITRIRLEKAANSIVAGKGNLTAITYDSGFYDQPHFTRQFKSYFGASPRDFGKTLKG</sequence>
<dbReference type="GO" id="GO:0043565">
    <property type="term" value="F:sequence-specific DNA binding"/>
    <property type="evidence" value="ECO:0007669"/>
    <property type="project" value="InterPro"/>
</dbReference>
<keyword evidence="6" id="KW-1185">Reference proteome</keyword>
<dbReference type="InterPro" id="IPR018060">
    <property type="entry name" value="HTH_AraC"/>
</dbReference>
<evidence type="ECO:0000256" key="2">
    <source>
        <dbReference type="ARBA" id="ARBA00023125"/>
    </source>
</evidence>
<proteinExistence type="predicted"/>
<keyword evidence="2" id="KW-0238">DNA-binding</keyword>
<dbReference type="SMART" id="SM00342">
    <property type="entry name" value="HTH_ARAC"/>
    <property type="match status" value="1"/>
</dbReference>
<dbReference type="InterPro" id="IPR018062">
    <property type="entry name" value="HTH_AraC-typ_CS"/>
</dbReference>
<dbReference type="SUPFAM" id="SSF46689">
    <property type="entry name" value="Homeodomain-like"/>
    <property type="match status" value="2"/>
</dbReference>
<evidence type="ECO:0000256" key="1">
    <source>
        <dbReference type="ARBA" id="ARBA00023015"/>
    </source>
</evidence>
<dbReference type="PROSITE" id="PS01124">
    <property type="entry name" value="HTH_ARAC_FAMILY_2"/>
    <property type="match status" value="1"/>
</dbReference>
<evidence type="ECO:0000313" key="6">
    <source>
        <dbReference type="Proteomes" id="UP000318815"/>
    </source>
</evidence>
<accession>A0A5C6LMD0</accession>
<reference evidence="5 6" key="1">
    <citation type="submission" date="2019-08" db="EMBL/GenBank/DDBJ databases">
        <title>Whole genome sequencing of chitin degrading bacteria Chitinophaga pinensis YS16.</title>
        <authorList>
            <person name="Singh R.P."/>
            <person name="Manchanda G."/>
            <person name="Maurya I.K."/>
            <person name="Joshi N.K."/>
            <person name="Srivastava A.K."/>
        </authorList>
    </citation>
    <scope>NUCLEOTIDE SEQUENCE [LARGE SCALE GENOMIC DNA]</scope>
    <source>
        <strain evidence="5 6">YS-16</strain>
    </source>
</reference>
<dbReference type="Proteomes" id="UP000318815">
    <property type="component" value="Unassembled WGS sequence"/>
</dbReference>
<dbReference type="InterPro" id="IPR050204">
    <property type="entry name" value="AraC_XylS_family_regulators"/>
</dbReference>
<name>A0A5C6LMD0_9BACT</name>
<organism evidence="5 6">
    <name type="scientific">Chitinophaga pinensis</name>
    <dbReference type="NCBI Taxonomy" id="79329"/>
    <lineage>
        <taxon>Bacteria</taxon>
        <taxon>Pseudomonadati</taxon>
        <taxon>Bacteroidota</taxon>
        <taxon>Chitinophagia</taxon>
        <taxon>Chitinophagales</taxon>
        <taxon>Chitinophagaceae</taxon>
        <taxon>Chitinophaga</taxon>
    </lineage>
</organism>
<dbReference type="AlphaFoldDB" id="A0A5C6LMD0"/>
<dbReference type="PANTHER" id="PTHR46796">
    <property type="entry name" value="HTH-TYPE TRANSCRIPTIONAL ACTIVATOR RHAS-RELATED"/>
    <property type="match status" value="1"/>
</dbReference>
<feature type="domain" description="HTH araC/xylS-type" evidence="4">
    <location>
        <begin position="163"/>
        <end position="261"/>
    </location>
</feature>
<gene>
    <name evidence="5" type="ORF">FEF09_26525</name>
</gene>
<dbReference type="OrthoDB" id="642439at2"/>
<dbReference type="GO" id="GO:0003700">
    <property type="term" value="F:DNA-binding transcription factor activity"/>
    <property type="evidence" value="ECO:0007669"/>
    <property type="project" value="InterPro"/>
</dbReference>
<dbReference type="Gene3D" id="1.10.10.60">
    <property type="entry name" value="Homeodomain-like"/>
    <property type="match status" value="2"/>
</dbReference>
<evidence type="ECO:0000313" key="5">
    <source>
        <dbReference type="EMBL" id="TWV93660.1"/>
    </source>
</evidence>
<dbReference type="PROSITE" id="PS00041">
    <property type="entry name" value="HTH_ARAC_FAMILY_1"/>
    <property type="match status" value="1"/>
</dbReference>
<keyword evidence="3" id="KW-0804">Transcription</keyword>
<protein>
    <submittedName>
        <fullName evidence="5">Helix-turn-helix transcriptional regulator</fullName>
    </submittedName>
</protein>